<keyword evidence="5" id="KW-1185">Reference proteome</keyword>
<feature type="non-terminal residue" evidence="4">
    <location>
        <position position="155"/>
    </location>
</feature>
<sequence length="155" mass="17526">TIEKAHSPHSETSSIIFSRNNWTIVTRGNDDTVKVWDTRNLKSVVSVASDLPSYTPETNAIRLIIGTAVKKGEGYGKLVMMDRDSTDCADNDVIRIITGSADGTAHVFYDPNVSVRGAKLCVVKEPKKRAIDEFEINRLIIRHTRWLYFEMKDRK</sequence>
<comment type="caution">
    <text evidence="4">The sequence shown here is derived from an EMBL/GenBank/DDBJ whole genome shotgun (WGS) entry which is preliminary data.</text>
</comment>
<evidence type="ECO:0000256" key="3">
    <source>
        <dbReference type="PROSITE-ProRule" id="PRU00221"/>
    </source>
</evidence>
<feature type="repeat" description="WD" evidence="3">
    <location>
        <begin position="5"/>
        <end position="46"/>
    </location>
</feature>
<dbReference type="InterPro" id="IPR015943">
    <property type="entry name" value="WD40/YVTN_repeat-like_dom_sf"/>
</dbReference>
<dbReference type="EMBL" id="CAJVPS010000904">
    <property type="protein sequence ID" value="CAG8514814.1"/>
    <property type="molecule type" value="Genomic_DNA"/>
</dbReference>
<dbReference type="InterPro" id="IPR001680">
    <property type="entry name" value="WD40_rpt"/>
</dbReference>
<evidence type="ECO:0000256" key="1">
    <source>
        <dbReference type="ARBA" id="ARBA00022574"/>
    </source>
</evidence>
<name>A0A9N9A2P6_9GLOM</name>
<evidence type="ECO:0000313" key="4">
    <source>
        <dbReference type="EMBL" id="CAG8514814.1"/>
    </source>
</evidence>
<dbReference type="AlphaFoldDB" id="A0A9N9A2P6"/>
<dbReference type="Gene3D" id="2.130.10.10">
    <property type="entry name" value="YVTN repeat-like/Quinoprotein amine dehydrogenase"/>
    <property type="match status" value="1"/>
</dbReference>
<proteinExistence type="predicted"/>
<dbReference type="Proteomes" id="UP000789508">
    <property type="component" value="Unassembled WGS sequence"/>
</dbReference>
<keyword evidence="2" id="KW-0677">Repeat</keyword>
<dbReference type="OrthoDB" id="10264376at2759"/>
<dbReference type="InterPro" id="IPR036322">
    <property type="entry name" value="WD40_repeat_dom_sf"/>
</dbReference>
<dbReference type="GO" id="GO:0005634">
    <property type="term" value="C:nucleus"/>
    <property type="evidence" value="ECO:0007669"/>
    <property type="project" value="TreeGrafter"/>
</dbReference>
<dbReference type="InterPro" id="IPR051858">
    <property type="entry name" value="WD_repeat_GAD-1"/>
</dbReference>
<evidence type="ECO:0000256" key="2">
    <source>
        <dbReference type="ARBA" id="ARBA00022737"/>
    </source>
</evidence>
<gene>
    <name evidence="4" type="ORF">ALEPTO_LOCUS4161</name>
</gene>
<accession>A0A9N9A2P6</accession>
<evidence type="ECO:0000313" key="5">
    <source>
        <dbReference type="Proteomes" id="UP000789508"/>
    </source>
</evidence>
<dbReference type="GO" id="GO:0035861">
    <property type="term" value="C:site of double-strand break"/>
    <property type="evidence" value="ECO:0007669"/>
    <property type="project" value="TreeGrafter"/>
</dbReference>
<protein>
    <submittedName>
        <fullName evidence="4">292_t:CDS:1</fullName>
    </submittedName>
</protein>
<keyword evidence="1 3" id="KW-0853">WD repeat</keyword>
<organism evidence="4 5">
    <name type="scientific">Ambispora leptoticha</name>
    <dbReference type="NCBI Taxonomy" id="144679"/>
    <lineage>
        <taxon>Eukaryota</taxon>
        <taxon>Fungi</taxon>
        <taxon>Fungi incertae sedis</taxon>
        <taxon>Mucoromycota</taxon>
        <taxon>Glomeromycotina</taxon>
        <taxon>Glomeromycetes</taxon>
        <taxon>Archaeosporales</taxon>
        <taxon>Ambisporaceae</taxon>
        <taxon>Ambispora</taxon>
    </lineage>
</organism>
<dbReference type="PROSITE" id="PS50082">
    <property type="entry name" value="WD_REPEATS_2"/>
    <property type="match status" value="1"/>
</dbReference>
<reference evidence="4" key="1">
    <citation type="submission" date="2021-06" db="EMBL/GenBank/DDBJ databases">
        <authorList>
            <person name="Kallberg Y."/>
            <person name="Tangrot J."/>
            <person name="Rosling A."/>
        </authorList>
    </citation>
    <scope>NUCLEOTIDE SEQUENCE</scope>
    <source>
        <strain evidence="4">FL130A</strain>
    </source>
</reference>
<dbReference type="PANTHER" id="PTHR16017">
    <property type="entry name" value="GASTRULATION DEFECTIVE PROTEIN 1-RELATED"/>
    <property type="match status" value="1"/>
</dbReference>
<dbReference type="PANTHER" id="PTHR16017:SF0">
    <property type="entry name" value="WD REPEAT-CONTAINING PROTEIN 70"/>
    <property type="match status" value="1"/>
</dbReference>
<dbReference type="SUPFAM" id="SSF50978">
    <property type="entry name" value="WD40 repeat-like"/>
    <property type="match status" value="1"/>
</dbReference>